<dbReference type="InterPro" id="IPR009582">
    <property type="entry name" value="Spc2/SPCS2"/>
</dbReference>
<comment type="subcellular location">
    <subcellularLocation>
        <location evidence="1 9">Endoplasmic reticulum membrane</location>
        <topology evidence="1 9">Multi-pass membrane protein</topology>
    </subcellularLocation>
</comment>
<evidence type="ECO:0000256" key="8">
    <source>
        <dbReference type="ARBA" id="ARBA00045608"/>
    </source>
</evidence>
<dbReference type="GO" id="GO:0006465">
    <property type="term" value="P:signal peptide processing"/>
    <property type="evidence" value="ECO:0007669"/>
    <property type="project" value="UniProtKB-UniRule"/>
</dbReference>
<keyword evidence="6 9" id="KW-1133">Transmembrane helix</keyword>
<feature type="transmembrane region" description="Helical" evidence="9">
    <location>
        <begin position="46"/>
        <end position="65"/>
    </location>
</feature>
<comment type="similarity">
    <text evidence="2 9">Belongs to the SPCS2 family.</text>
</comment>
<keyword evidence="4 9" id="KW-0812">Transmembrane</keyword>
<evidence type="ECO:0000256" key="3">
    <source>
        <dbReference type="ARBA" id="ARBA00017057"/>
    </source>
</evidence>
<evidence type="ECO:0000256" key="9">
    <source>
        <dbReference type="RuleBase" id="RU368033"/>
    </source>
</evidence>
<dbReference type="PANTHER" id="PTHR13085">
    <property type="entry name" value="MICROSOMAL SIGNAL PEPTIDASE 25 KDA SUBUNIT"/>
    <property type="match status" value="1"/>
</dbReference>
<dbReference type="Proteomes" id="UP001626550">
    <property type="component" value="Unassembled WGS sequence"/>
</dbReference>
<feature type="transmembrane region" description="Helical" evidence="9">
    <location>
        <begin position="71"/>
        <end position="95"/>
    </location>
</feature>
<evidence type="ECO:0000256" key="2">
    <source>
        <dbReference type="ARBA" id="ARBA00007324"/>
    </source>
</evidence>
<dbReference type="EMBL" id="JBJKFK010001110">
    <property type="protein sequence ID" value="KAL3314065.1"/>
    <property type="molecule type" value="Genomic_DNA"/>
</dbReference>
<dbReference type="Pfam" id="PF06703">
    <property type="entry name" value="SPC25"/>
    <property type="match status" value="1"/>
</dbReference>
<keyword evidence="11" id="KW-1185">Reference proteome</keyword>
<keyword evidence="7 9" id="KW-0472">Membrane</keyword>
<proteinExistence type="inferred from homology"/>
<evidence type="ECO:0000313" key="11">
    <source>
        <dbReference type="Proteomes" id="UP001626550"/>
    </source>
</evidence>
<accession>A0ABD2Q3J3</accession>
<keyword evidence="5 9" id="KW-0256">Endoplasmic reticulum</keyword>
<dbReference type="PANTHER" id="PTHR13085:SF0">
    <property type="entry name" value="SIGNAL PEPTIDASE COMPLEX SUBUNIT 2"/>
    <property type="match status" value="1"/>
</dbReference>
<protein>
    <recommendedName>
        <fullName evidence="3 9">Signal peptidase complex subunit 2</fullName>
    </recommendedName>
</protein>
<evidence type="ECO:0000313" key="10">
    <source>
        <dbReference type="EMBL" id="KAL3314065.1"/>
    </source>
</evidence>
<evidence type="ECO:0000256" key="6">
    <source>
        <dbReference type="ARBA" id="ARBA00022989"/>
    </source>
</evidence>
<gene>
    <name evidence="10" type="primary">SPCS2</name>
    <name evidence="10" type="ORF">Ciccas_007324</name>
</gene>
<sequence length="184" mass="20942">MAADGEIKVDKLNSSAVKNALDDAIKKICKDSFYLDEKFSLINCRLLIATISVLFAGFGCLWDYLHPFPNSKAVLIVCAVFYFIFSGIFTLYMLFIEKQIFFVGIETKAGSPPKKIKWQISSDQSKYSANYKLTIVKTTNGKHNEYCKSLYVGDYFDTKGYLCQDKLKRDFEKFCDSAEGKKQS</sequence>
<comment type="caution">
    <text evidence="10">The sequence shown here is derived from an EMBL/GenBank/DDBJ whole genome shotgun (WGS) entry which is preliminary data.</text>
</comment>
<dbReference type="AlphaFoldDB" id="A0ABD2Q3J3"/>
<dbReference type="GO" id="GO:0008233">
    <property type="term" value="F:peptidase activity"/>
    <property type="evidence" value="ECO:0007669"/>
    <property type="project" value="UniProtKB-UniRule"/>
</dbReference>
<evidence type="ECO:0000256" key="1">
    <source>
        <dbReference type="ARBA" id="ARBA00004477"/>
    </source>
</evidence>
<comment type="function">
    <text evidence="8 9">Component of the signal peptidase complex (SPC) which catalyzes the cleavage of N-terminal signal sequences from nascent proteins as they are translocated into the lumen of the endoplasmic reticulum. Enhances the enzymatic activity of SPC and facilitates the interactions between different components of the translocation site.</text>
</comment>
<evidence type="ECO:0000256" key="7">
    <source>
        <dbReference type="ARBA" id="ARBA00023136"/>
    </source>
</evidence>
<organism evidence="10 11">
    <name type="scientific">Cichlidogyrus casuarinus</name>
    <dbReference type="NCBI Taxonomy" id="1844966"/>
    <lineage>
        <taxon>Eukaryota</taxon>
        <taxon>Metazoa</taxon>
        <taxon>Spiralia</taxon>
        <taxon>Lophotrochozoa</taxon>
        <taxon>Platyhelminthes</taxon>
        <taxon>Monogenea</taxon>
        <taxon>Monopisthocotylea</taxon>
        <taxon>Dactylogyridea</taxon>
        <taxon>Ancyrocephalidae</taxon>
        <taxon>Cichlidogyrus</taxon>
    </lineage>
</organism>
<name>A0ABD2Q3J3_9PLAT</name>
<reference evidence="10 11" key="1">
    <citation type="submission" date="2024-11" db="EMBL/GenBank/DDBJ databases">
        <title>Adaptive evolution of stress response genes in parasites aligns with host niche diversity.</title>
        <authorList>
            <person name="Hahn C."/>
            <person name="Resl P."/>
        </authorList>
    </citation>
    <scope>NUCLEOTIDE SEQUENCE [LARGE SCALE GENOMIC DNA]</scope>
    <source>
        <strain evidence="10">EGGRZ-B1_66</strain>
        <tissue evidence="10">Body</tissue>
    </source>
</reference>
<evidence type="ECO:0000256" key="5">
    <source>
        <dbReference type="ARBA" id="ARBA00022824"/>
    </source>
</evidence>
<dbReference type="GO" id="GO:0005787">
    <property type="term" value="C:signal peptidase complex"/>
    <property type="evidence" value="ECO:0007669"/>
    <property type="project" value="UniProtKB-UniRule"/>
</dbReference>
<evidence type="ECO:0000256" key="4">
    <source>
        <dbReference type="ARBA" id="ARBA00022692"/>
    </source>
</evidence>